<evidence type="ECO:0000259" key="4">
    <source>
        <dbReference type="Pfam" id="PF25967"/>
    </source>
</evidence>
<dbReference type="InterPro" id="IPR058647">
    <property type="entry name" value="BSH_CzcB-like"/>
</dbReference>
<dbReference type="GO" id="GO:1990281">
    <property type="term" value="C:efflux pump complex"/>
    <property type="evidence" value="ECO:0007669"/>
    <property type="project" value="TreeGrafter"/>
</dbReference>
<keyword evidence="2" id="KW-0812">Transmembrane</keyword>
<accession>A0A5C6FJR1</accession>
<dbReference type="InterPro" id="IPR058792">
    <property type="entry name" value="Beta-barrel_RND_2"/>
</dbReference>
<dbReference type="Pfam" id="PF25954">
    <property type="entry name" value="Beta-barrel_RND_2"/>
    <property type="match status" value="1"/>
</dbReference>
<dbReference type="Gene3D" id="2.40.50.100">
    <property type="match status" value="1"/>
</dbReference>
<keyword evidence="2" id="KW-0472">Membrane</keyword>
<dbReference type="Pfam" id="PF25967">
    <property type="entry name" value="RND-MFP_C"/>
    <property type="match status" value="1"/>
</dbReference>
<dbReference type="OrthoDB" id="9806939at2"/>
<feature type="domain" description="Multidrug resistance protein MdtA-like C-terminal permuted SH3" evidence="4">
    <location>
        <begin position="400"/>
        <end position="445"/>
    </location>
</feature>
<dbReference type="SUPFAM" id="SSF111369">
    <property type="entry name" value="HlyD-like secretion proteins"/>
    <property type="match status" value="1"/>
</dbReference>
<dbReference type="InterPro" id="IPR058627">
    <property type="entry name" value="MdtA-like_C"/>
</dbReference>
<dbReference type="PANTHER" id="PTHR30469">
    <property type="entry name" value="MULTIDRUG RESISTANCE PROTEIN MDTA"/>
    <property type="match status" value="1"/>
</dbReference>
<comment type="similarity">
    <text evidence="1">Belongs to the membrane fusion protein (MFP) (TC 8.A.1) family.</text>
</comment>
<dbReference type="Proteomes" id="UP000318288">
    <property type="component" value="Unassembled WGS sequence"/>
</dbReference>
<reference evidence="6 7" key="1">
    <citation type="submission" date="2019-02" db="EMBL/GenBank/DDBJ databases">
        <title>Deep-cultivation of Planctomycetes and their phenomic and genomic characterization uncovers novel biology.</title>
        <authorList>
            <person name="Wiegand S."/>
            <person name="Jogler M."/>
            <person name="Boedeker C."/>
            <person name="Pinto D."/>
            <person name="Vollmers J."/>
            <person name="Rivas-Marin E."/>
            <person name="Kohn T."/>
            <person name="Peeters S.H."/>
            <person name="Heuer A."/>
            <person name="Rast P."/>
            <person name="Oberbeckmann S."/>
            <person name="Bunk B."/>
            <person name="Jeske O."/>
            <person name="Meyerdierks A."/>
            <person name="Storesund J.E."/>
            <person name="Kallscheuer N."/>
            <person name="Luecker S."/>
            <person name="Lage O.M."/>
            <person name="Pohl T."/>
            <person name="Merkel B.J."/>
            <person name="Hornburger P."/>
            <person name="Mueller R.-W."/>
            <person name="Bruemmer F."/>
            <person name="Labrenz M."/>
            <person name="Spormann A.M."/>
            <person name="Op Den Camp H."/>
            <person name="Overmann J."/>
            <person name="Amann R."/>
            <person name="Jetten M.S.M."/>
            <person name="Mascher T."/>
            <person name="Medema M.H."/>
            <person name="Devos D.P."/>
            <person name="Kaster A.-K."/>
            <person name="Ovreas L."/>
            <person name="Rohde M."/>
            <person name="Galperin M.Y."/>
            <person name="Jogler C."/>
        </authorList>
    </citation>
    <scope>NUCLEOTIDE SEQUENCE [LARGE SCALE GENOMIC DNA]</scope>
    <source>
        <strain evidence="6 7">Poly51</strain>
    </source>
</reference>
<dbReference type="Gene3D" id="2.40.420.20">
    <property type="match status" value="1"/>
</dbReference>
<dbReference type="InterPro" id="IPR006143">
    <property type="entry name" value="RND_pump_MFP"/>
</dbReference>
<evidence type="ECO:0000256" key="2">
    <source>
        <dbReference type="SAM" id="Phobius"/>
    </source>
</evidence>
<dbReference type="Gene3D" id="2.40.30.170">
    <property type="match status" value="1"/>
</dbReference>
<gene>
    <name evidence="6" type="primary">mdtA_1</name>
    <name evidence="6" type="ORF">Poly51_02470</name>
</gene>
<evidence type="ECO:0000256" key="1">
    <source>
        <dbReference type="ARBA" id="ARBA00009477"/>
    </source>
</evidence>
<feature type="domain" description="CzcB-like barrel-sandwich hybrid" evidence="5">
    <location>
        <begin position="135"/>
        <end position="278"/>
    </location>
</feature>
<evidence type="ECO:0000313" key="7">
    <source>
        <dbReference type="Proteomes" id="UP000318288"/>
    </source>
</evidence>
<dbReference type="AlphaFoldDB" id="A0A5C6FJR1"/>
<dbReference type="Pfam" id="PF25973">
    <property type="entry name" value="BSH_CzcB"/>
    <property type="match status" value="1"/>
</dbReference>
<feature type="transmembrane region" description="Helical" evidence="2">
    <location>
        <begin position="61"/>
        <end position="79"/>
    </location>
</feature>
<sequence>MGKRSIDYDGSLRSLQVFLVYSVLMTVKDPPPANVRLATAKPDALASLRIERDAPRKRRRWPMFLLLLLAIGAAAGYVMSKRPLPFGDKLGRSTWMPDIMQNRVDVGLASIEVQKGRSADAVVVATGYLRSHRQAGIGARTPGRINVITFEEGDEVKKGDVLAELDHKDLDASLAASAASVAKAEAVLAEQVILIRQAEADKIRAVKLRQGRSISESEYDQSRFTHESAVARLDSLRADVDLMKAQMRQSEQLLENMFIRAPFDGTVISKDAEEGESILPGGTGGNSGRGSVATIADLDHLEIECDVQEGFISRVRPDQQVDIAVDAVPDKKYHGIVAKIIPMGDRARATIKVRVSIVDADSLLFPEMSGTVFFLPERGEVVVSEEPRMFCESKSVDQRGDTEAYVWIVDEDDRAQQIAVEAGETRDDRTEILAGLSGRERIIVDPSDLEPGMPVRVVD</sequence>
<feature type="domain" description="CusB-like beta-barrel" evidence="3">
    <location>
        <begin position="303"/>
        <end position="373"/>
    </location>
</feature>
<proteinExistence type="inferred from homology"/>
<comment type="caution">
    <text evidence="6">The sequence shown here is derived from an EMBL/GenBank/DDBJ whole genome shotgun (WGS) entry which is preliminary data.</text>
</comment>
<dbReference type="GO" id="GO:0015562">
    <property type="term" value="F:efflux transmembrane transporter activity"/>
    <property type="evidence" value="ECO:0007669"/>
    <property type="project" value="TreeGrafter"/>
</dbReference>
<organism evidence="6 7">
    <name type="scientific">Rubripirellula tenax</name>
    <dbReference type="NCBI Taxonomy" id="2528015"/>
    <lineage>
        <taxon>Bacteria</taxon>
        <taxon>Pseudomonadati</taxon>
        <taxon>Planctomycetota</taxon>
        <taxon>Planctomycetia</taxon>
        <taxon>Pirellulales</taxon>
        <taxon>Pirellulaceae</taxon>
        <taxon>Rubripirellula</taxon>
    </lineage>
</organism>
<evidence type="ECO:0000259" key="3">
    <source>
        <dbReference type="Pfam" id="PF25954"/>
    </source>
</evidence>
<name>A0A5C6FJR1_9BACT</name>
<keyword evidence="2" id="KW-1133">Transmembrane helix</keyword>
<dbReference type="NCBIfam" id="TIGR01730">
    <property type="entry name" value="RND_mfp"/>
    <property type="match status" value="1"/>
</dbReference>
<protein>
    <submittedName>
        <fullName evidence="6">Multidrug resistance protein MdtA</fullName>
    </submittedName>
</protein>
<keyword evidence="7" id="KW-1185">Reference proteome</keyword>
<evidence type="ECO:0000259" key="5">
    <source>
        <dbReference type="Pfam" id="PF25973"/>
    </source>
</evidence>
<dbReference type="EMBL" id="SJPW01000001">
    <property type="protein sequence ID" value="TWU59974.1"/>
    <property type="molecule type" value="Genomic_DNA"/>
</dbReference>
<evidence type="ECO:0000313" key="6">
    <source>
        <dbReference type="EMBL" id="TWU59974.1"/>
    </source>
</evidence>